<dbReference type="KEGG" id="tpi:TREPR_0813"/>
<dbReference type="EMBL" id="CP001843">
    <property type="protein sequence ID" value="AEF87019.1"/>
    <property type="molecule type" value="Genomic_DNA"/>
</dbReference>
<evidence type="ECO:0008006" key="3">
    <source>
        <dbReference type="Google" id="ProtNLM"/>
    </source>
</evidence>
<keyword evidence="2" id="KW-1185">Reference proteome</keyword>
<evidence type="ECO:0000313" key="1">
    <source>
        <dbReference type="EMBL" id="AEF87019.1"/>
    </source>
</evidence>
<accession>F5YIS9</accession>
<reference evidence="2" key="1">
    <citation type="submission" date="2009-12" db="EMBL/GenBank/DDBJ databases">
        <title>Complete sequence of Treponema primitia strain ZAS-2.</title>
        <authorList>
            <person name="Tetu S.G."/>
            <person name="Matson E."/>
            <person name="Ren Q."/>
            <person name="Seshadri R."/>
            <person name="Elbourne L."/>
            <person name="Hassan K.A."/>
            <person name="Durkin A."/>
            <person name="Radune D."/>
            <person name="Mohamoud Y."/>
            <person name="Shay R."/>
            <person name="Jin S."/>
            <person name="Zhang X."/>
            <person name="Lucey K."/>
            <person name="Ballor N.R."/>
            <person name="Ottesen E."/>
            <person name="Rosenthal R."/>
            <person name="Allen A."/>
            <person name="Leadbetter J.R."/>
            <person name="Paulsen I.T."/>
        </authorList>
    </citation>
    <scope>NUCLEOTIDE SEQUENCE [LARGE SCALE GENOMIC DNA]</scope>
    <source>
        <strain evidence="2">ATCC BAA-887 / DSM 12427 / ZAS-2</strain>
    </source>
</reference>
<dbReference type="AlphaFoldDB" id="F5YIS9"/>
<dbReference type="InterPro" id="IPR011856">
    <property type="entry name" value="tRNA_endonuc-like_dom_sf"/>
</dbReference>
<name>F5YIS9_TREPZ</name>
<dbReference type="OrthoDB" id="570199at2"/>
<evidence type="ECO:0000313" key="2">
    <source>
        <dbReference type="Proteomes" id="UP000009223"/>
    </source>
</evidence>
<dbReference type="HOGENOM" id="CLU_857756_0_0_12"/>
<gene>
    <name evidence="1" type="ordered locus">TREPR_0813</name>
</gene>
<organism evidence="1 2">
    <name type="scientific">Treponema primitia (strain ATCC BAA-887 / DSM 12427 / ZAS-2)</name>
    <dbReference type="NCBI Taxonomy" id="545694"/>
    <lineage>
        <taxon>Bacteria</taxon>
        <taxon>Pseudomonadati</taxon>
        <taxon>Spirochaetota</taxon>
        <taxon>Spirochaetia</taxon>
        <taxon>Spirochaetales</taxon>
        <taxon>Treponemataceae</taxon>
        <taxon>Treponema</taxon>
    </lineage>
</organism>
<dbReference type="RefSeq" id="WP_015709232.1">
    <property type="nucleotide sequence ID" value="NC_015578.1"/>
</dbReference>
<dbReference type="Gene3D" id="3.40.1350.10">
    <property type="match status" value="1"/>
</dbReference>
<proteinExistence type="predicted"/>
<protein>
    <recommendedName>
        <fullName evidence="3">DUF91 domain-containing protein</fullName>
    </recommendedName>
</protein>
<dbReference type="Proteomes" id="UP000009223">
    <property type="component" value="Chromosome"/>
</dbReference>
<reference evidence="1 2" key="2">
    <citation type="journal article" date="2011" name="ISME J.">
        <title>RNA-seq reveals cooperative metabolic interactions between two termite-gut spirochete species in co-culture.</title>
        <authorList>
            <person name="Rosenthal A.Z."/>
            <person name="Matson E.G."/>
            <person name="Eldar A."/>
            <person name="Leadbetter J.R."/>
        </authorList>
    </citation>
    <scope>NUCLEOTIDE SEQUENCE [LARGE SCALE GENOMIC DNA]</scope>
    <source>
        <strain evidence="2">ATCC BAA-887 / DSM 12427 / ZAS-2</strain>
    </source>
</reference>
<dbReference type="GO" id="GO:0003676">
    <property type="term" value="F:nucleic acid binding"/>
    <property type="evidence" value="ECO:0007669"/>
    <property type="project" value="InterPro"/>
</dbReference>
<sequence>MGNITQFEKAIADSQGKPGGFPRDIHISFTGNGKELHAELVGKFSKKDFRRFDPWILACIAEAKQKYDTEVLRVNFRIDKPKKAETLFDLNFESLRRRISFLSINNPNITFTLSLNKQDIVLYDETTLFHRPDNEVIHTKVAKRSDDDKPGLLEKSFQAFLYGKGLETRTNDRLAILGEDFYQMKGKDVGVLREFPTGVFNSKVSESTRIMPTEAVDIVTLNKLGNLAVIELKLDNSELEVISQILDYGLYFSCYRDLVLKMPSITEIFDAAQITKLRKVGISCYVVNNYFHPRFDDILRFYSIKTKDYGFYLKKVVLGATTEI</sequence>